<dbReference type="KEGG" id="ftj:FTUN_8904"/>
<feature type="compositionally biased region" description="Polar residues" evidence="1">
    <location>
        <begin position="95"/>
        <end position="105"/>
    </location>
</feature>
<keyword evidence="3" id="KW-1185">Reference proteome</keyword>
<reference evidence="3" key="1">
    <citation type="submission" date="2020-05" db="EMBL/GenBank/DDBJ databases">
        <title>Frigoriglobus tundricola gen. nov., sp. nov., a psychrotolerant cellulolytic planctomycete of the family Gemmataceae with two divergent copies of 16S rRNA gene.</title>
        <authorList>
            <person name="Kulichevskaya I.S."/>
            <person name="Ivanova A.A."/>
            <person name="Naumoff D.G."/>
            <person name="Beletsky A.V."/>
            <person name="Rijpstra W.I.C."/>
            <person name="Sinninghe Damste J.S."/>
            <person name="Mardanov A.V."/>
            <person name="Ravin N.V."/>
            <person name="Dedysh S.N."/>
        </authorList>
    </citation>
    <scope>NUCLEOTIDE SEQUENCE [LARGE SCALE GENOMIC DNA]</scope>
    <source>
        <strain evidence="3">PL17</strain>
    </source>
</reference>
<feature type="region of interest" description="Disordered" evidence="1">
    <location>
        <begin position="70"/>
        <end position="167"/>
    </location>
</feature>
<dbReference type="Proteomes" id="UP000503447">
    <property type="component" value="Chromosome"/>
</dbReference>
<evidence type="ECO:0000256" key="1">
    <source>
        <dbReference type="SAM" id="MobiDB-lite"/>
    </source>
</evidence>
<name>A0A6M5Z7A7_9BACT</name>
<sequence>MGRRAATGPPAPARWGWVFVSSPVVSVPRDPGADRDAPPARAIRGIGGDHLCVRTLTPCGPDVDRRPGGRRCYPRNTRTTRDDERTPRWARHTCSRPTRSGSVPRSSGPIGGRPFGARAGPAGSRDRAVEAPRGTIATAPNATVSALRVPHSGPRASERVPGPTGNVLCNRSNELMPGVRAASRGKRRGPFPTRCGLRVTARYGKVPQGRPITTWGTASGACGASASGSCPTRTRWVGNGPPAVLAGGEQPLAGRPIARGGVTGTRRHCRPMRLVE</sequence>
<protein>
    <submittedName>
        <fullName evidence="2">Uncharacterized protein</fullName>
    </submittedName>
</protein>
<dbReference type="EMBL" id="CP053452">
    <property type="protein sequence ID" value="QJX01264.1"/>
    <property type="molecule type" value="Genomic_DNA"/>
</dbReference>
<accession>A0A6M5Z7A7</accession>
<evidence type="ECO:0000313" key="3">
    <source>
        <dbReference type="Proteomes" id="UP000503447"/>
    </source>
</evidence>
<dbReference type="AlphaFoldDB" id="A0A6M5Z7A7"/>
<proteinExistence type="predicted"/>
<gene>
    <name evidence="2" type="ORF">FTUN_8904</name>
</gene>
<evidence type="ECO:0000313" key="2">
    <source>
        <dbReference type="EMBL" id="QJX01264.1"/>
    </source>
</evidence>
<organism evidence="2 3">
    <name type="scientific">Frigoriglobus tundricola</name>
    <dbReference type="NCBI Taxonomy" id="2774151"/>
    <lineage>
        <taxon>Bacteria</taxon>
        <taxon>Pseudomonadati</taxon>
        <taxon>Planctomycetota</taxon>
        <taxon>Planctomycetia</taxon>
        <taxon>Gemmatales</taxon>
        <taxon>Gemmataceae</taxon>
        <taxon>Frigoriglobus</taxon>
    </lineage>
</organism>